<reference evidence="2" key="1">
    <citation type="submission" date="2018-08" db="EMBL/GenBank/DDBJ databases">
        <title>Draft genome sequence of azole-resistant Aspergillus thermomutatus (Neosartorya pseudofischeri) strain HMR AF 39, isolated from a human nasal aspirate.</title>
        <authorList>
            <person name="Parent-Michaud M."/>
            <person name="Dufresne P.J."/>
            <person name="Fournier E."/>
            <person name="Martineau C."/>
            <person name="Moreira S."/>
            <person name="Perkins V."/>
            <person name="De Repentigny L."/>
            <person name="Dufresne S.F."/>
        </authorList>
    </citation>
    <scope>NUCLEOTIDE SEQUENCE [LARGE SCALE GENOMIC DNA]</scope>
    <source>
        <strain evidence="2">HMR AF 39</strain>
    </source>
</reference>
<dbReference type="VEuPathDB" id="FungiDB:CDV56_106062"/>
<evidence type="ECO:0000313" key="2">
    <source>
        <dbReference type="EMBL" id="RHZ59032.1"/>
    </source>
</evidence>
<dbReference type="EMBL" id="NKHU02000063">
    <property type="protein sequence ID" value="RHZ59032.1"/>
    <property type="molecule type" value="Genomic_DNA"/>
</dbReference>
<evidence type="ECO:0000256" key="1">
    <source>
        <dbReference type="SAM" id="MobiDB-lite"/>
    </source>
</evidence>
<accession>A0A397H7J4</accession>
<dbReference type="GeneID" id="38128036"/>
<organism evidence="2 3">
    <name type="scientific">Aspergillus thermomutatus</name>
    <name type="common">Neosartorya pseudofischeri</name>
    <dbReference type="NCBI Taxonomy" id="41047"/>
    <lineage>
        <taxon>Eukaryota</taxon>
        <taxon>Fungi</taxon>
        <taxon>Dikarya</taxon>
        <taxon>Ascomycota</taxon>
        <taxon>Pezizomycotina</taxon>
        <taxon>Eurotiomycetes</taxon>
        <taxon>Eurotiomycetidae</taxon>
        <taxon>Eurotiales</taxon>
        <taxon>Aspergillaceae</taxon>
        <taxon>Aspergillus</taxon>
        <taxon>Aspergillus subgen. Fumigati</taxon>
    </lineage>
</organism>
<evidence type="ECO:0000313" key="3">
    <source>
        <dbReference type="Proteomes" id="UP000215305"/>
    </source>
</evidence>
<feature type="region of interest" description="Disordered" evidence="1">
    <location>
        <begin position="1"/>
        <end position="33"/>
    </location>
</feature>
<dbReference type="Proteomes" id="UP000215305">
    <property type="component" value="Unassembled WGS sequence"/>
</dbReference>
<proteinExistence type="predicted"/>
<dbReference type="STRING" id="41047.A0A397H7J4"/>
<gene>
    <name evidence="2" type="ORF">CDV56_106062</name>
</gene>
<dbReference type="OrthoDB" id="4203839at2759"/>
<keyword evidence="3" id="KW-1185">Reference proteome</keyword>
<comment type="caution">
    <text evidence="2">The sequence shown here is derived from an EMBL/GenBank/DDBJ whole genome shotgun (WGS) entry which is preliminary data.</text>
</comment>
<protein>
    <submittedName>
        <fullName evidence="2">Uncharacterized protein</fullName>
    </submittedName>
</protein>
<name>A0A397H7J4_ASPTH</name>
<dbReference type="AlphaFoldDB" id="A0A397H7J4"/>
<dbReference type="RefSeq" id="XP_026615632.1">
    <property type="nucleotide sequence ID" value="XM_026759681.1"/>
</dbReference>
<sequence length="334" mass="39482">MEMHTFRQELPPAEEARSRPEPNANGVNPGLTPDEDLERLLRRHRPDIAAVEFGLNYSLEWATQHFATKLAELWRKVEMFGHIFANIPDPARDDQLPIRIRSYLVRVSHSYLMPRLLSSPYTRWALVARAINEWLLDWVLNETVIQGYDMVLDAEYQLLKLHLLRDLDPFVRRLVLNAMVKIICETLCRPGFKEFYLEKHRWLVEKLWRYIGRLVPDMPEYQTDGRTRIAQIIAKAQTLLVEMLLTHLEYVHYFPECDELFDPVEMVNKDPQIDRDPDDLANRLFRVKLGFTPVTFIRRNSEESWTSEIVFQSEVLLRPENSAALLPDWLIFRD</sequence>